<comment type="caution">
    <text evidence="1">The sequence shown here is derived from an EMBL/GenBank/DDBJ whole genome shotgun (WGS) entry which is preliminary data.</text>
</comment>
<evidence type="ECO:0000313" key="1">
    <source>
        <dbReference type="EMBL" id="MCR2747236.1"/>
    </source>
</evidence>
<sequence>MNNPAPVPGTVVNFVQKAEGSLKATESKIESKLDDFGSSGQVSSLIDAMHQSSLRSVSLQLTSKVGAKVSEGFEQLVKQQ</sequence>
<keyword evidence="2" id="KW-1185">Reference proteome</keyword>
<protein>
    <recommendedName>
        <fullName evidence="3">Type III secretion protein</fullName>
    </recommendedName>
</protein>
<name>A0ABT1XIX4_9BURK</name>
<gene>
    <name evidence="1" type="ORF">NSP04_11305</name>
</gene>
<accession>A0ABT1XIX4</accession>
<organism evidence="1 2">
    <name type="scientific">Limnobacter parvus</name>
    <dbReference type="NCBI Taxonomy" id="2939690"/>
    <lineage>
        <taxon>Bacteria</taxon>
        <taxon>Pseudomonadati</taxon>
        <taxon>Pseudomonadota</taxon>
        <taxon>Betaproteobacteria</taxon>
        <taxon>Burkholderiales</taxon>
        <taxon>Burkholderiaceae</taxon>
        <taxon>Limnobacter</taxon>
    </lineage>
</organism>
<dbReference type="EMBL" id="JANKHG010000018">
    <property type="protein sequence ID" value="MCR2747236.1"/>
    <property type="molecule type" value="Genomic_DNA"/>
</dbReference>
<dbReference type="RefSeq" id="WP_257512459.1">
    <property type="nucleotide sequence ID" value="NZ_JANKHG010000018.1"/>
</dbReference>
<reference evidence="1" key="1">
    <citation type="submission" date="2022-07" db="EMBL/GenBank/DDBJ databases">
        <authorList>
            <person name="Xamxidin M."/>
        </authorList>
    </citation>
    <scope>NUCLEOTIDE SEQUENCE</scope>
    <source>
        <strain evidence="1">YS8-69</strain>
    </source>
</reference>
<evidence type="ECO:0000313" key="2">
    <source>
        <dbReference type="Proteomes" id="UP001165267"/>
    </source>
</evidence>
<dbReference type="Proteomes" id="UP001165267">
    <property type="component" value="Unassembled WGS sequence"/>
</dbReference>
<evidence type="ECO:0008006" key="3">
    <source>
        <dbReference type="Google" id="ProtNLM"/>
    </source>
</evidence>
<proteinExistence type="predicted"/>